<feature type="binding site" evidence="9">
    <location>
        <position position="20"/>
    </location>
    <ligand>
        <name>ATP</name>
        <dbReference type="ChEBI" id="CHEBI:30616"/>
    </ligand>
</feature>
<keyword evidence="5 9" id="KW-0067">ATP-binding</keyword>
<comment type="caution">
    <text evidence="9">Lacks conserved residue(s) required for the propagation of feature annotation.</text>
</comment>
<dbReference type="GO" id="GO:0016887">
    <property type="term" value="F:ATP hydrolysis activity"/>
    <property type="evidence" value="ECO:0007669"/>
    <property type="project" value="RHEA"/>
</dbReference>
<feature type="binding site" evidence="9">
    <location>
        <position position="296"/>
    </location>
    <ligand>
        <name>DNA</name>
        <dbReference type="ChEBI" id="CHEBI:16991"/>
    </ligand>
</feature>
<feature type="binding site" evidence="9">
    <location>
        <position position="65"/>
    </location>
    <ligand>
        <name>Mg(2+)</name>
        <dbReference type="ChEBI" id="CHEBI:18420"/>
    </ligand>
</feature>
<comment type="function">
    <text evidence="9">The RuvA-RuvB-RuvC complex processes Holliday junction (HJ) DNA during genetic recombination and DNA repair, while the RuvA-RuvB complex plays an important role in the rescue of blocked DNA replication forks via replication fork reversal (RFR). RuvA specifically binds to HJ cruciform DNA, conferring on it an open structure. The RuvB hexamer acts as an ATP-dependent pump, pulling dsDNA into and through the RuvAB complex. RuvB forms 2 homohexamers on either side of HJ DNA bound by 1 or 2 RuvA tetramers; 4 subunits per hexamer contact DNA at a time. Coordinated motions by a converter formed by DNA-disengaged RuvB subunits stimulates ATP hydrolysis and nucleotide exchange. Immobilization of the converter enables RuvB to convert the ATP-contained energy into a lever motion, pulling 2 nucleotides of DNA out of the RuvA tetramer per ATP hydrolyzed, thus driving DNA branch migration. The RuvB motors rotate together with the DNA substrate, which together with the progressing nucleotide cycle form the mechanistic basis for DNA recombination by continuous HJ branch migration. Branch migration allows RuvC to scan DNA until it finds its consensus sequence, where it cleaves and resolves cruciform DNA.</text>
</comment>
<feature type="binding site" evidence="9">
    <location>
        <position position="315"/>
    </location>
    <ligand>
        <name>DNA</name>
        <dbReference type="ChEBI" id="CHEBI:16991"/>
    </ligand>
</feature>
<keyword evidence="7 9" id="KW-0233">DNA recombination</keyword>
<name>A0A1G2CC58_9BACT</name>
<dbReference type="AlphaFoldDB" id="A0A1G2CC58"/>
<dbReference type="SMART" id="SM00382">
    <property type="entry name" value="AAA"/>
    <property type="match status" value="1"/>
</dbReference>
<feature type="binding site" evidence="9">
    <location>
        <position position="61"/>
    </location>
    <ligand>
        <name>ATP</name>
        <dbReference type="ChEBI" id="CHEBI:30616"/>
    </ligand>
</feature>
<feature type="binding site" evidence="9">
    <location>
        <position position="320"/>
    </location>
    <ligand>
        <name>DNA</name>
        <dbReference type="ChEBI" id="CHEBI:16991"/>
    </ligand>
</feature>
<dbReference type="InterPro" id="IPR004605">
    <property type="entry name" value="DNA_helicase_Holl-junc_RuvB"/>
</dbReference>
<dbReference type="SUPFAM" id="SSF52540">
    <property type="entry name" value="P-loop containing nucleoside triphosphate hydrolases"/>
    <property type="match status" value="1"/>
</dbReference>
<comment type="subcellular location">
    <subcellularLocation>
        <location evidence="9">Cytoplasm</location>
    </subcellularLocation>
</comment>
<dbReference type="Gene3D" id="3.40.50.300">
    <property type="entry name" value="P-loop containing nucleotide triphosphate hydrolases"/>
    <property type="match status" value="1"/>
</dbReference>
<sequence length="339" mass="37133">MVPPTGFSSSEDQGIDQALRPSAWQDYVGQEKVLANLRVIIDAAKKRKDAMDHILFSGPAGLGKTTLAVLVAKELGSQIKTTSGPALEKMGDMAAILTNLEPGDVLFIDEAHRINRLIEEVLYPAMESRKLHIMIGKGPSARSLTIDLPPFTLLAATTRENLLSQPLRSRFGATFRLEYYSPENIKQIMTRSARILGLSAVPEAIELLAHASRATPRVANRLLKRARDYAEVHGAKGADGVAKIDVETARKALELLDIDEMGLEPHDRKLLNTMIDKFNGGPVGVGTLAAALSEERGVIEDIYEPYLMSLGFLQRTPGGRIVLPPAYDHLRTRRKGELL</sequence>
<dbReference type="Gene3D" id="1.10.10.10">
    <property type="entry name" value="Winged helix-like DNA-binding domain superfamily/Winged helix DNA-binding domain"/>
    <property type="match status" value="1"/>
</dbReference>
<evidence type="ECO:0000256" key="4">
    <source>
        <dbReference type="ARBA" id="ARBA00022801"/>
    </source>
</evidence>
<dbReference type="SUPFAM" id="SSF46785">
    <property type="entry name" value="Winged helix' DNA-binding domain"/>
    <property type="match status" value="1"/>
</dbReference>
<feature type="binding site" evidence="9">
    <location>
        <position position="170"/>
    </location>
    <ligand>
        <name>ATP</name>
        <dbReference type="ChEBI" id="CHEBI:30616"/>
    </ligand>
</feature>
<proteinExistence type="inferred from homology"/>
<dbReference type="NCBIfam" id="TIGR00635">
    <property type="entry name" value="ruvB"/>
    <property type="match status" value="1"/>
</dbReference>
<evidence type="ECO:0000256" key="6">
    <source>
        <dbReference type="ARBA" id="ARBA00023125"/>
    </source>
</evidence>
<feature type="region of interest" description="Head domain (RuvB-H)" evidence="9">
    <location>
        <begin position="260"/>
        <end position="339"/>
    </location>
</feature>
<dbReference type="GO" id="GO:0005737">
    <property type="term" value="C:cytoplasm"/>
    <property type="evidence" value="ECO:0007669"/>
    <property type="project" value="UniProtKB-SubCell"/>
</dbReference>
<dbReference type="EC" id="3.6.4.-" evidence="9"/>
<dbReference type="Pfam" id="PF17864">
    <property type="entry name" value="AAA_lid_4"/>
    <property type="match status" value="1"/>
</dbReference>
<evidence type="ECO:0000256" key="7">
    <source>
        <dbReference type="ARBA" id="ARBA00023172"/>
    </source>
</evidence>
<evidence type="ECO:0000256" key="2">
    <source>
        <dbReference type="ARBA" id="ARBA00022741"/>
    </source>
</evidence>
<comment type="catalytic activity">
    <reaction evidence="9">
        <text>ATP + H2O = ADP + phosphate + H(+)</text>
        <dbReference type="Rhea" id="RHEA:13065"/>
        <dbReference type="ChEBI" id="CHEBI:15377"/>
        <dbReference type="ChEBI" id="CHEBI:15378"/>
        <dbReference type="ChEBI" id="CHEBI:30616"/>
        <dbReference type="ChEBI" id="CHEBI:43474"/>
        <dbReference type="ChEBI" id="CHEBI:456216"/>
    </reaction>
</comment>
<dbReference type="InterPro" id="IPR036390">
    <property type="entry name" value="WH_DNA-bd_sf"/>
</dbReference>
<dbReference type="InterPro" id="IPR003593">
    <property type="entry name" value="AAA+_ATPase"/>
</dbReference>
<evidence type="ECO:0000256" key="1">
    <source>
        <dbReference type="ARBA" id="ARBA00022490"/>
    </source>
</evidence>
<dbReference type="GO" id="GO:0048476">
    <property type="term" value="C:Holliday junction resolvase complex"/>
    <property type="evidence" value="ECO:0007669"/>
    <property type="project" value="UniProtKB-UniRule"/>
</dbReference>
<dbReference type="InterPro" id="IPR036388">
    <property type="entry name" value="WH-like_DNA-bd_sf"/>
</dbReference>
<dbReference type="NCBIfam" id="NF000868">
    <property type="entry name" value="PRK00080.1"/>
    <property type="match status" value="1"/>
</dbReference>
<dbReference type="Gene3D" id="1.10.8.60">
    <property type="match status" value="1"/>
</dbReference>
<keyword evidence="4 9" id="KW-0378">Hydrolase</keyword>
<feature type="binding site" evidence="9">
    <location>
        <position position="19"/>
    </location>
    <ligand>
        <name>ATP</name>
        <dbReference type="ChEBI" id="CHEBI:30616"/>
    </ligand>
</feature>
<dbReference type="CDD" id="cd00009">
    <property type="entry name" value="AAA"/>
    <property type="match status" value="1"/>
</dbReference>
<keyword evidence="11" id="KW-0347">Helicase</keyword>
<keyword evidence="6 9" id="KW-0238">DNA-binding</keyword>
<organism evidence="11 12">
    <name type="scientific">Candidatus Liptonbacteria bacterium RIFCSPHIGHO2_01_FULL_57_28</name>
    <dbReference type="NCBI Taxonomy" id="1798647"/>
    <lineage>
        <taxon>Bacteria</taxon>
        <taxon>Candidatus Liptoniibacteriota</taxon>
    </lineage>
</organism>
<dbReference type="InterPro" id="IPR041445">
    <property type="entry name" value="AAA_lid_4"/>
</dbReference>
<comment type="subunit">
    <text evidence="9">Homohexamer. Forms an RuvA(8)-RuvB(12)-Holliday junction (HJ) complex. HJ DNA is sandwiched between 2 RuvA tetramers; dsDNA enters through RuvA and exits via RuvB. An RuvB hexamer assembles on each DNA strand where it exits the tetramer. Each RuvB hexamer is contacted by two RuvA subunits (via domain III) on 2 adjacent RuvB subunits; this complex drives branch migration. In the full resolvosome a probable DNA-RuvA(4)-RuvB(12)-RuvC(2) complex forms which resolves the HJ.</text>
</comment>
<dbReference type="Pfam" id="PF05491">
    <property type="entry name" value="WHD_RuvB"/>
    <property type="match status" value="1"/>
</dbReference>
<evidence type="ECO:0000313" key="11">
    <source>
        <dbReference type="EMBL" id="OGY98806.1"/>
    </source>
</evidence>
<dbReference type="EMBL" id="MHKX01000002">
    <property type="protein sequence ID" value="OGY98806.1"/>
    <property type="molecule type" value="Genomic_DNA"/>
</dbReference>
<feature type="binding site" evidence="9">
    <location>
        <position position="65"/>
    </location>
    <ligand>
        <name>ATP</name>
        <dbReference type="ChEBI" id="CHEBI:30616"/>
    </ligand>
</feature>
<accession>A0A1G2CC58</accession>
<evidence type="ECO:0000256" key="8">
    <source>
        <dbReference type="ARBA" id="ARBA00023204"/>
    </source>
</evidence>
<dbReference type="InterPro" id="IPR027417">
    <property type="entry name" value="P-loop_NTPase"/>
</dbReference>
<dbReference type="GO" id="GO:0006281">
    <property type="term" value="P:DNA repair"/>
    <property type="evidence" value="ECO:0007669"/>
    <property type="project" value="UniProtKB-UniRule"/>
</dbReference>
<dbReference type="GO" id="GO:0009378">
    <property type="term" value="F:four-way junction helicase activity"/>
    <property type="evidence" value="ECO:0007669"/>
    <property type="project" value="InterPro"/>
</dbReference>
<comment type="similarity">
    <text evidence="9">Belongs to the RuvB family.</text>
</comment>
<comment type="caution">
    <text evidence="11">The sequence shown here is derived from an EMBL/GenBank/DDBJ whole genome shotgun (WGS) entry which is preliminary data.</text>
</comment>
<dbReference type="PANTHER" id="PTHR42848">
    <property type="match status" value="1"/>
</dbReference>
<keyword evidence="3 9" id="KW-0227">DNA damage</keyword>
<keyword evidence="2 9" id="KW-0547">Nucleotide-binding</keyword>
<evidence type="ECO:0000256" key="5">
    <source>
        <dbReference type="ARBA" id="ARBA00022840"/>
    </source>
</evidence>
<dbReference type="Proteomes" id="UP000179059">
    <property type="component" value="Unassembled WGS sequence"/>
</dbReference>
<keyword evidence="1 9" id="KW-0963">Cytoplasm</keyword>
<feature type="binding site" evidence="9">
    <location>
        <position position="64"/>
    </location>
    <ligand>
        <name>ATP</name>
        <dbReference type="ChEBI" id="CHEBI:30616"/>
    </ligand>
</feature>
<comment type="domain">
    <text evidence="9">Has 3 domains, the large (RuvB-L) and small ATPase (RuvB-S) domains and the C-terminal head (RuvB-H) domain. The head domain binds DNA, while the ATPase domains jointly bind ATP, ADP or are empty depending on the state of the subunit in the translocation cycle. During a single DNA translocation step the structure of each domain remains the same, but their relative positions change.</text>
</comment>
<dbReference type="GO" id="GO:0006310">
    <property type="term" value="P:DNA recombination"/>
    <property type="evidence" value="ECO:0007669"/>
    <property type="project" value="UniProtKB-UniRule"/>
</dbReference>
<evidence type="ECO:0000256" key="3">
    <source>
        <dbReference type="ARBA" id="ARBA00022763"/>
    </source>
</evidence>
<dbReference type="InterPro" id="IPR008823">
    <property type="entry name" value="RuvB_wg_C"/>
</dbReference>
<evidence type="ECO:0000256" key="9">
    <source>
        <dbReference type="HAMAP-Rule" id="MF_00016"/>
    </source>
</evidence>
<dbReference type="PANTHER" id="PTHR42848:SF1">
    <property type="entry name" value="HOLLIDAY JUNCTION BRANCH MIGRATION COMPLEX SUBUNIT RUVB"/>
    <property type="match status" value="1"/>
</dbReference>
<reference evidence="11 12" key="1">
    <citation type="journal article" date="2016" name="Nat. Commun.">
        <title>Thousands of microbial genomes shed light on interconnected biogeochemical processes in an aquifer system.</title>
        <authorList>
            <person name="Anantharaman K."/>
            <person name="Brown C.T."/>
            <person name="Hug L.A."/>
            <person name="Sharon I."/>
            <person name="Castelle C.J."/>
            <person name="Probst A.J."/>
            <person name="Thomas B.C."/>
            <person name="Singh A."/>
            <person name="Wilkins M.J."/>
            <person name="Karaoz U."/>
            <person name="Brodie E.L."/>
            <person name="Williams K.H."/>
            <person name="Hubbard S.S."/>
            <person name="Banfield J.F."/>
        </authorList>
    </citation>
    <scope>NUCLEOTIDE SEQUENCE [LARGE SCALE GENOMIC DNA]</scope>
</reference>
<feature type="domain" description="AAA+ ATPase" evidence="10">
    <location>
        <begin position="50"/>
        <end position="183"/>
    </location>
</feature>
<dbReference type="InterPro" id="IPR008824">
    <property type="entry name" value="RuvB-like_N"/>
</dbReference>
<evidence type="ECO:0000313" key="12">
    <source>
        <dbReference type="Proteomes" id="UP000179059"/>
    </source>
</evidence>
<feature type="binding site" evidence="9">
    <location>
        <position position="66"/>
    </location>
    <ligand>
        <name>ATP</name>
        <dbReference type="ChEBI" id="CHEBI:30616"/>
    </ligand>
</feature>
<protein>
    <recommendedName>
        <fullName evidence="9">Holliday junction branch migration complex subunit RuvB</fullName>
        <ecNumber evidence="9">3.6.4.-</ecNumber>
    </recommendedName>
</protein>
<dbReference type="GO" id="GO:0005524">
    <property type="term" value="F:ATP binding"/>
    <property type="evidence" value="ECO:0007669"/>
    <property type="project" value="UniProtKB-UniRule"/>
</dbReference>
<feature type="binding site" evidence="9">
    <location>
        <position position="180"/>
    </location>
    <ligand>
        <name>ATP</name>
        <dbReference type="ChEBI" id="CHEBI:30616"/>
    </ligand>
</feature>
<dbReference type="STRING" id="1798647.A2855_00550"/>
<evidence type="ECO:0000259" key="10">
    <source>
        <dbReference type="SMART" id="SM00382"/>
    </source>
</evidence>
<gene>
    <name evidence="9" type="primary">ruvB</name>
    <name evidence="11" type="ORF">A2855_00550</name>
</gene>
<dbReference type="Pfam" id="PF05496">
    <property type="entry name" value="RuvB_N"/>
    <property type="match status" value="1"/>
</dbReference>
<dbReference type="GO" id="GO:0000400">
    <property type="term" value="F:four-way junction DNA binding"/>
    <property type="evidence" value="ECO:0007669"/>
    <property type="project" value="UniProtKB-UniRule"/>
</dbReference>
<dbReference type="HAMAP" id="MF_00016">
    <property type="entry name" value="DNA_HJ_migration_RuvB"/>
    <property type="match status" value="1"/>
</dbReference>
<keyword evidence="8 9" id="KW-0234">DNA repair</keyword>
<feature type="binding site" evidence="9">
    <location>
        <position position="217"/>
    </location>
    <ligand>
        <name>ATP</name>
        <dbReference type="ChEBI" id="CHEBI:30616"/>
    </ligand>
</feature>